<name>A0A7I9Z3Q0_9MYCO</name>
<dbReference type="AlphaFoldDB" id="A0A7I9Z3Q0"/>
<evidence type="ECO:0000313" key="2">
    <source>
        <dbReference type="EMBL" id="GFG95496.1"/>
    </source>
</evidence>
<keyword evidence="1" id="KW-0472">Membrane</keyword>
<keyword evidence="1" id="KW-0812">Transmembrane</keyword>
<gene>
    <name evidence="2" type="ORF">MTIM_13750</name>
</gene>
<evidence type="ECO:0000313" key="3">
    <source>
        <dbReference type="Proteomes" id="UP000465301"/>
    </source>
</evidence>
<comment type="caution">
    <text evidence="2">The sequence shown here is derived from an EMBL/GenBank/DDBJ whole genome shotgun (WGS) entry which is preliminary data.</text>
</comment>
<proteinExistence type="predicted"/>
<sequence length="91" mass="9232">MTSPESSPATEPLWPTAGLAVADWTIATAAVAQVRLGSPPASGMSNGAVVNARTLRWPASEDEIVRAAIAVIFVALTVIMALAASAILTMG</sequence>
<dbReference type="EMBL" id="BLLA01000001">
    <property type="protein sequence ID" value="GFG95496.1"/>
    <property type="molecule type" value="Genomic_DNA"/>
</dbReference>
<organism evidence="2 3">
    <name type="scientific">Mycobacterium timonense</name>
    <dbReference type="NCBI Taxonomy" id="701043"/>
    <lineage>
        <taxon>Bacteria</taxon>
        <taxon>Bacillati</taxon>
        <taxon>Actinomycetota</taxon>
        <taxon>Actinomycetes</taxon>
        <taxon>Mycobacteriales</taxon>
        <taxon>Mycobacteriaceae</taxon>
        <taxon>Mycobacterium</taxon>
        <taxon>Mycobacterium avium complex (MAC)</taxon>
    </lineage>
</organism>
<keyword evidence="3" id="KW-1185">Reference proteome</keyword>
<protein>
    <submittedName>
        <fullName evidence="2">Uncharacterized protein</fullName>
    </submittedName>
</protein>
<feature type="transmembrane region" description="Helical" evidence="1">
    <location>
        <begin position="64"/>
        <end position="88"/>
    </location>
</feature>
<dbReference type="RefSeq" id="WP_163707487.1">
    <property type="nucleotide sequence ID" value="NZ_BLLA01000001.1"/>
</dbReference>
<reference evidence="2 3" key="1">
    <citation type="journal article" date="2019" name="Emerg. Microbes Infect.">
        <title>Comprehensive subspecies identification of 175 nontuberculous mycobacteria species based on 7547 genomic profiles.</title>
        <authorList>
            <person name="Matsumoto Y."/>
            <person name="Kinjo T."/>
            <person name="Motooka D."/>
            <person name="Nabeya D."/>
            <person name="Jung N."/>
            <person name="Uechi K."/>
            <person name="Horii T."/>
            <person name="Iida T."/>
            <person name="Fujita J."/>
            <person name="Nakamura S."/>
        </authorList>
    </citation>
    <scope>NUCLEOTIDE SEQUENCE [LARGE SCALE GENOMIC DNA]</scope>
    <source>
        <strain evidence="2 3">JCM 30726</strain>
    </source>
</reference>
<keyword evidence="1" id="KW-1133">Transmembrane helix</keyword>
<accession>A0A7I9Z3Q0</accession>
<dbReference type="Proteomes" id="UP000465301">
    <property type="component" value="Unassembled WGS sequence"/>
</dbReference>
<evidence type="ECO:0000256" key="1">
    <source>
        <dbReference type="SAM" id="Phobius"/>
    </source>
</evidence>